<proteinExistence type="predicted"/>
<dbReference type="EMBL" id="MGGP01000012">
    <property type="protein sequence ID" value="OGM32811.1"/>
    <property type="molecule type" value="Genomic_DNA"/>
</dbReference>
<dbReference type="InterPro" id="IPR050475">
    <property type="entry name" value="Prenyltransferase_related"/>
</dbReference>
<dbReference type="Gene3D" id="1.20.120.1780">
    <property type="entry name" value="UbiA prenyltransferase"/>
    <property type="match status" value="1"/>
</dbReference>
<dbReference type="PANTHER" id="PTHR42723:SF1">
    <property type="entry name" value="CHLOROPHYLL SYNTHASE, CHLOROPLASTIC"/>
    <property type="match status" value="1"/>
</dbReference>
<sequence length="292" mass="32366">MKSFRQLTRWREHLPFTVPLTVLGAIIASANGAVLDSKLIFVVLANMATVSYAFMVNDIEDAEDDAIDAKKAKRNPISAGRISRDQAYTVARALALVALFLFALTNKITFGVGLTTLLLSHLYSWRKVRLKAYPVTDIVSHSLMLSGLLLVSGFTAFSYEVKEIWILTAGVILFSIYGQLYNQLRDYMADAKAGLKNTTLLVGKKRAEWLKNISIVFGAVAFLTAIYYKTFPVWLIFPVLVAMPLVFSLKMKTDTSGIAAIDISGKIQLQVHLIVNIVILVWLAQVFISSLI</sequence>
<dbReference type="AlphaFoldDB" id="A0A1F7YZT9"/>
<evidence type="ECO:0000256" key="2">
    <source>
        <dbReference type="ARBA" id="ARBA00022692"/>
    </source>
</evidence>
<feature type="transmembrane region" description="Helical" evidence="5">
    <location>
        <begin position="269"/>
        <end position="288"/>
    </location>
</feature>
<reference evidence="6 7" key="1">
    <citation type="journal article" date="2016" name="Nat. Commun.">
        <title>Thousands of microbial genomes shed light on interconnected biogeochemical processes in an aquifer system.</title>
        <authorList>
            <person name="Anantharaman K."/>
            <person name="Brown C.T."/>
            <person name="Hug L.A."/>
            <person name="Sharon I."/>
            <person name="Castelle C.J."/>
            <person name="Probst A.J."/>
            <person name="Thomas B.C."/>
            <person name="Singh A."/>
            <person name="Wilkins M.J."/>
            <person name="Karaoz U."/>
            <person name="Brodie E.L."/>
            <person name="Williams K.H."/>
            <person name="Hubbard S.S."/>
            <person name="Banfield J.F."/>
        </authorList>
    </citation>
    <scope>NUCLEOTIDE SEQUENCE [LARGE SCALE GENOMIC DNA]</scope>
</reference>
<accession>A0A1F7YZT9</accession>
<dbReference type="InterPro" id="IPR044878">
    <property type="entry name" value="UbiA_sf"/>
</dbReference>
<dbReference type="InterPro" id="IPR000537">
    <property type="entry name" value="UbiA_prenyltransferase"/>
</dbReference>
<dbReference type="Gene3D" id="1.10.357.140">
    <property type="entry name" value="UbiA prenyltransferase"/>
    <property type="match status" value="1"/>
</dbReference>
<comment type="subcellular location">
    <subcellularLocation>
        <location evidence="1">Membrane</location>
        <topology evidence="1">Multi-pass membrane protein</topology>
    </subcellularLocation>
</comment>
<evidence type="ECO:0000256" key="1">
    <source>
        <dbReference type="ARBA" id="ARBA00004141"/>
    </source>
</evidence>
<evidence type="ECO:0000256" key="3">
    <source>
        <dbReference type="ARBA" id="ARBA00022989"/>
    </source>
</evidence>
<dbReference type="GO" id="GO:0016765">
    <property type="term" value="F:transferase activity, transferring alkyl or aryl (other than methyl) groups"/>
    <property type="evidence" value="ECO:0007669"/>
    <property type="project" value="InterPro"/>
</dbReference>
<dbReference type="Proteomes" id="UP000178870">
    <property type="component" value="Unassembled WGS sequence"/>
</dbReference>
<organism evidence="6 7">
    <name type="scientific">Candidatus Woesebacteria bacterium RIFCSPHIGHO2_01_FULL_44_21</name>
    <dbReference type="NCBI Taxonomy" id="1802503"/>
    <lineage>
        <taxon>Bacteria</taxon>
        <taxon>Candidatus Woeseibacteriota</taxon>
    </lineage>
</organism>
<keyword evidence="2 5" id="KW-0812">Transmembrane</keyword>
<feature type="transmembrane region" description="Helical" evidence="5">
    <location>
        <begin position="93"/>
        <end position="118"/>
    </location>
</feature>
<gene>
    <name evidence="6" type="ORF">A2803_05690</name>
</gene>
<dbReference type="GO" id="GO:0016020">
    <property type="term" value="C:membrane"/>
    <property type="evidence" value="ECO:0007669"/>
    <property type="project" value="UniProtKB-SubCell"/>
</dbReference>
<evidence type="ECO:0000313" key="7">
    <source>
        <dbReference type="Proteomes" id="UP000178870"/>
    </source>
</evidence>
<keyword evidence="3 5" id="KW-1133">Transmembrane helix</keyword>
<evidence type="ECO:0000256" key="4">
    <source>
        <dbReference type="ARBA" id="ARBA00023136"/>
    </source>
</evidence>
<evidence type="ECO:0008006" key="8">
    <source>
        <dbReference type="Google" id="ProtNLM"/>
    </source>
</evidence>
<feature type="transmembrane region" description="Helical" evidence="5">
    <location>
        <begin position="233"/>
        <end position="249"/>
    </location>
</feature>
<evidence type="ECO:0000313" key="6">
    <source>
        <dbReference type="EMBL" id="OGM32811.1"/>
    </source>
</evidence>
<keyword evidence="4 5" id="KW-0472">Membrane</keyword>
<protein>
    <recommendedName>
        <fullName evidence="8">Prenyltransferase</fullName>
    </recommendedName>
</protein>
<name>A0A1F7YZT9_9BACT</name>
<dbReference type="Pfam" id="PF01040">
    <property type="entry name" value="UbiA"/>
    <property type="match status" value="1"/>
</dbReference>
<feature type="transmembrane region" description="Helical" evidence="5">
    <location>
        <begin position="138"/>
        <end position="158"/>
    </location>
</feature>
<evidence type="ECO:0000256" key="5">
    <source>
        <dbReference type="SAM" id="Phobius"/>
    </source>
</evidence>
<comment type="caution">
    <text evidence="6">The sequence shown here is derived from an EMBL/GenBank/DDBJ whole genome shotgun (WGS) entry which is preliminary data.</text>
</comment>
<feature type="transmembrane region" description="Helical" evidence="5">
    <location>
        <begin position="164"/>
        <end position="182"/>
    </location>
</feature>
<dbReference type="PANTHER" id="PTHR42723">
    <property type="entry name" value="CHLOROPHYLL SYNTHASE"/>
    <property type="match status" value="1"/>
</dbReference>